<dbReference type="Proteomes" id="UP001196413">
    <property type="component" value="Unassembled WGS sequence"/>
</dbReference>
<organism evidence="1 2">
    <name type="scientific">Parelaphostrongylus tenuis</name>
    <name type="common">Meningeal worm</name>
    <dbReference type="NCBI Taxonomy" id="148309"/>
    <lineage>
        <taxon>Eukaryota</taxon>
        <taxon>Metazoa</taxon>
        <taxon>Ecdysozoa</taxon>
        <taxon>Nematoda</taxon>
        <taxon>Chromadorea</taxon>
        <taxon>Rhabditida</taxon>
        <taxon>Rhabditina</taxon>
        <taxon>Rhabditomorpha</taxon>
        <taxon>Strongyloidea</taxon>
        <taxon>Metastrongylidae</taxon>
        <taxon>Parelaphostrongylus</taxon>
    </lineage>
</organism>
<reference evidence="1" key="1">
    <citation type="submission" date="2021-06" db="EMBL/GenBank/DDBJ databases">
        <title>Parelaphostrongylus tenuis whole genome reference sequence.</title>
        <authorList>
            <person name="Garwood T.J."/>
            <person name="Larsen P.A."/>
            <person name="Fountain-Jones N.M."/>
            <person name="Garbe J.R."/>
            <person name="Macchietto M.G."/>
            <person name="Kania S.A."/>
            <person name="Gerhold R.W."/>
            <person name="Richards J.E."/>
            <person name="Wolf T.M."/>
        </authorList>
    </citation>
    <scope>NUCLEOTIDE SEQUENCE</scope>
    <source>
        <strain evidence="1">MNPRO001-30</strain>
        <tissue evidence="1">Meninges</tissue>
    </source>
</reference>
<name>A0AAD5N3M7_PARTN</name>
<accession>A0AAD5N3M7</accession>
<sequence>MLMVIIRNEAPAELTCFLRHCSANIKGCTMTKAEIQPAQHGGASCATSTIAYAPPWHLFMNS</sequence>
<keyword evidence="2" id="KW-1185">Reference proteome</keyword>
<protein>
    <submittedName>
        <fullName evidence="1">Uncharacterized protein</fullName>
    </submittedName>
</protein>
<evidence type="ECO:0000313" key="2">
    <source>
        <dbReference type="Proteomes" id="UP001196413"/>
    </source>
</evidence>
<proteinExistence type="predicted"/>
<evidence type="ECO:0000313" key="1">
    <source>
        <dbReference type="EMBL" id="KAJ1359626.1"/>
    </source>
</evidence>
<comment type="caution">
    <text evidence="1">The sequence shown here is derived from an EMBL/GenBank/DDBJ whole genome shotgun (WGS) entry which is preliminary data.</text>
</comment>
<gene>
    <name evidence="1" type="ORF">KIN20_018400</name>
</gene>
<dbReference type="EMBL" id="JAHQIW010003656">
    <property type="protein sequence ID" value="KAJ1359626.1"/>
    <property type="molecule type" value="Genomic_DNA"/>
</dbReference>
<dbReference type="AlphaFoldDB" id="A0AAD5N3M7"/>